<sequence length="133" mass="15415">DQKIGDLTGEQMKLLEEYKKVKVELKKFMKATEEAEHSEFNFERVRALLSIYSILVSEIWQGQPHYRILMALHGDKEEWTRNEIKNTTGIGGAFVLRSIQELAKVGLLDYDMDTGSAKLKKRLFPKKALEEKK</sequence>
<name>A0A0F9SC73_9ZZZZ</name>
<protein>
    <submittedName>
        <fullName evidence="1">Uncharacterized protein</fullName>
    </submittedName>
</protein>
<feature type="non-terminal residue" evidence="1">
    <location>
        <position position="1"/>
    </location>
</feature>
<gene>
    <name evidence="1" type="ORF">LCGC14_0869120</name>
</gene>
<evidence type="ECO:0000313" key="1">
    <source>
        <dbReference type="EMBL" id="KKN26983.1"/>
    </source>
</evidence>
<organism evidence="1">
    <name type="scientific">marine sediment metagenome</name>
    <dbReference type="NCBI Taxonomy" id="412755"/>
    <lineage>
        <taxon>unclassified sequences</taxon>
        <taxon>metagenomes</taxon>
        <taxon>ecological metagenomes</taxon>
    </lineage>
</organism>
<dbReference type="EMBL" id="LAZR01002677">
    <property type="protein sequence ID" value="KKN26983.1"/>
    <property type="molecule type" value="Genomic_DNA"/>
</dbReference>
<dbReference type="InterPro" id="IPR036390">
    <property type="entry name" value="WH_DNA-bd_sf"/>
</dbReference>
<accession>A0A0F9SC73</accession>
<reference evidence="1" key="1">
    <citation type="journal article" date="2015" name="Nature">
        <title>Complex archaea that bridge the gap between prokaryotes and eukaryotes.</title>
        <authorList>
            <person name="Spang A."/>
            <person name="Saw J.H."/>
            <person name="Jorgensen S.L."/>
            <person name="Zaremba-Niedzwiedzka K."/>
            <person name="Martijn J."/>
            <person name="Lind A.E."/>
            <person name="van Eijk R."/>
            <person name="Schleper C."/>
            <person name="Guy L."/>
            <person name="Ettema T.J."/>
        </authorList>
    </citation>
    <scope>NUCLEOTIDE SEQUENCE</scope>
</reference>
<comment type="caution">
    <text evidence="1">The sequence shown here is derived from an EMBL/GenBank/DDBJ whole genome shotgun (WGS) entry which is preliminary data.</text>
</comment>
<dbReference type="AlphaFoldDB" id="A0A0F9SC73"/>
<proteinExistence type="predicted"/>
<dbReference type="SUPFAM" id="SSF46785">
    <property type="entry name" value="Winged helix' DNA-binding domain"/>
    <property type="match status" value="1"/>
</dbReference>